<comment type="caution">
    <text evidence="5">The sequence shown here is derived from an EMBL/GenBank/DDBJ whole genome shotgun (WGS) entry which is preliminary data.</text>
</comment>
<dbReference type="Gene3D" id="3.30.40.10">
    <property type="entry name" value="Zinc/RING finger domain, C3HC4 (zinc finger)"/>
    <property type="match status" value="1"/>
</dbReference>
<dbReference type="InterPro" id="IPR043898">
    <property type="entry name" value="FANCL_d2"/>
</dbReference>
<keyword evidence="6" id="KW-1185">Reference proteome</keyword>
<sequence length="403" mass="45611">MHQFPLLVQWSSEPEIYHGFISVMDRELEVCVEMPSTGIGRAGLPMTKGGLRNTSKSIFSSRIGCISGSEELKEILTGQETQLQQKMEEAKDMASFLIELVDTLEVTMSNRSAKADKERPLRYWTYVMEQLDALGWDRITLVDEDLSRVQVEICDNSQRKHLVTARFPSAYPTIPLTIAPLEIPECGDDQLAAQHGLNIGGLSSKQGSGLEAAMRQAEAQLALFQEFWDVMQDFDERTWVIDPEKPTRADKMRRCALGNHCSIQITVHPLSPRSMPDTRLFGPTATIEPMRTKLYQNGGLWDVTKLPRENLEVLLELESGFPSPISTNKDDINVGCGICYSFRFEGQVPDQLCSHAKCQQPFHRALVAIGPYDETEFPYTLWSMSILWRDDNDKCTKDLTWIK</sequence>
<proteinExistence type="predicted"/>
<feature type="domain" description="FANCL C-terminal" evidence="2">
    <location>
        <begin position="333"/>
        <end position="365"/>
    </location>
</feature>
<feature type="domain" description="FANCL UBC-like" evidence="3">
    <location>
        <begin position="123"/>
        <end position="186"/>
    </location>
</feature>
<reference evidence="5 6" key="1">
    <citation type="journal article" date="2020" name="Fungal Divers.">
        <title>Resolving the Mortierellaceae phylogeny through synthesis of multi-gene phylogenetics and phylogenomics.</title>
        <authorList>
            <person name="Vandepol N."/>
            <person name="Liber J."/>
            <person name="Desiro A."/>
            <person name="Na H."/>
            <person name="Kennedy M."/>
            <person name="Barry K."/>
            <person name="Grigoriev I.V."/>
            <person name="Miller A.N."/>
            <person name="O'Donnell K."/>
            <person name="Stajich J.E."/>
            <person name="Bonito G."/>
        </authorList>
    </citation>
    <scope>NUCLEOTIDE SEQUENCE [LARGE SCALE GENOMIC DNA]</scope>
    <source>
        <strain evidence="5 6">AD045</strain>
    </source>
</reference>
<evidence type="ECO:0000313" key="5">
    <source>
        <dbReference type="EMBL" id="KAG0292926.1"/>
    </source>
</evidence>
<dbReference type="InterPro" id="IPR013083">
    <property type="entry name" value="Znf_RING/FYVE/PHD"/>
</dbReference>
<evidence type="ECO:0000259" key="2">
    <source>
        <dbReference type="Pfam" id="PF11793"/>
    </source>
</evidence>
<feature type="domain" description="FANCL UBC-like" evidence="4">
    <location>
        <begin position="226"/>
        <end position="323"/>
    </location>
</feature>
<protein>
    <recommendedName>
        <fullName evidence="7">RWD domain-containing protein</fullName>
    </recommendedName>
</protein>
<dbReference type="InterPro" id="IPR019162">
    <property type="entry name" value="FancL_WD-rpt_cont_dom"/>
</dbReference>
<organism evidence="5 6">
    <name type="scientific">Linnemannia gamsii</name>
    <dbReference type="NCBI Taxonomy" id="64522"/>
    <lineage>
        <taxon>Eukaryota</taxon>
        <taxon>Fungi</taxon>
        <taxon>Fungi incertae sedis</taxon>
        <taxon>Mucoromycota</taxon>
        <taxon>Mortierellomycotina</taxon>
        <taxon>Mortierellomycetes</taxon>
        <taxon>Mortierellales</taxon>
        <taxon>Mortierellaceae</taxon>
        <taxon>Linnemannia</taxon>
    </lineage>
</organism>
<dbReference type="PANTHER" id="PTHR13206:SF0">
    <property type="entry name" value="E3 UBIQUITIN-PROTEIN LIGASE FANCL"/>
    <property type="match status" value="1"/>
</dbReference>
<dbReference type="Gene3D" id="3.10.110.20">
    <property type="entry name" value="RWD domain-like"/>
    <property type="match status" value="1"/>
</dbReference>
<evidence type="ECO:0000313" key="6">
    <source>
        <dbReference type="Proteomes" id="UP001194696"/>
    </source>
</evidence>
<dbReference type="InterPro" id="IPR044037">
    <property type="entry name" value="FANCL_d3"/>
</dbReference>
<dbReference type="CDD" id="cd23831">
    <property type="entry name" value="DRWD-N_FANCL"/>
    <property type="match status" value="1"/>
</dbReference>
<dbReference type="Pfam" id="PF11793">
    <property type="entry name" value="FANCL_C"/>
    <property type="match status" value="1"/>
</dbReference>
<dbReference type="Pfam" id="PF18890">
    <property type="entry name" value="FANCL_d2"/>
    <property type="match status" value="1"/>
</dbReference>
<dbReference type="InterPro" id="IPR026850">
    <property type="entry name" value="FANCL_C"/>
</dbReference>
<dbReference type="SMART" id="SM01197">
    <property type="entry name" value="FANCL_C"/>
    <property type="match status" value="1"/>
</dbReference>
<gene>
    <name evidence="5" type="ORF">BGZ96_003506</name>
</gene>
<dbReference type="PANTHER" id="PTHR13206">
    <property type="entry name" value="UBIQUITIN LIGASE PROTEIN PHF9 FANCONI ANEMIA GROUP L PROTEIN"/>
    <property type="match status" value="1"/>
</dbReference>
<dbReference type="EMBL" id="JAAAIM010000176">
    <property type="protein sequence ID" value="KAG0292926.1"/>
    <property type="molecule type" value="Genomic_DNA"/>
</dbReference>
<dbReference type="InterPro" id="IPR016135">
    <property type="entry name" value="UBQ-conjugating_enzyme/RWD"/>
</dbReference>
<evidence type="ECO:0000259" key="3">
    <source>
        <dbReference type="Pfam" id="PF18890"/>
    </source>
</evidence>
<dbReference type="CDD" id="cd23786">
    <property type="entry name" value="ELF_FANCL"/>
    <property type="match status" value="1"/>
</dbReference>
<evidence type="ECO:0000259" key="4">
    <source>
        <dbReference type="Pfam" id="PF18891"/>
    </source>
</evidence>
<dbReference type="InterPro" id="IPR026848">
    <property type="entry name" value="Fancl"/>
</dbReference>
<feature type="domain" description="Fanconi anemia complex subunit FancL WD-repeat containing" evidence="1">
    <location>
        <begin position="2"/>
        <end position="105"/>
    </location>
</feature>
<dbReference type="Pfam" id="PF18891">
    <property type="entry name" value="FANCL_d3"/>
    <property type="match status" value="1"/>
</dbReference>
<evidence type="ECO:0000259" key="1">
    <source>
        <dbReference type="Pfam" id="PF09765"/>
    </source>
</evidence>
<dbReference type="CDD" id="cd23832">
    <property type="entry name" value="DRWD-C_FANCL"/>
    <property type="match status" value="1"/>
</dbReference>
<dbReference type="Proteomes" id="UP001194696">
    <property type="component" value="Unassembled WGS sequence"/>
</dbReference>
<accession>A0ABQ7K7K6</accession>
<dbReference type="Gene3D" id="3.10.110.10">
    <property type="entry name" value="Ubiquitin Conjugating Enzyme"/>
    <property type="match status" value="1"/>
</dbReference>
<dbReference type="InterPro" id="IPR043003">
    <property type="entry name" value="FANCL_d3_sf"/>
</dbReference>
<dbReference type="Pfam" id="PF09765">
    <property type="entry name" value="FANCL_d1"/>
    <property type="match status" value="1"/>
</dbReference>
<evidence type="ECO:0008006" key="7">
    <source>
        <dbReference type="Google" id="ProtNLM"/>
    </source>
</evidence>
<name>A0ABQ7K7K6_9FUNG</name>